<reference evidence="2" key="1">
    <citation type="submission" date="2018-12" db="EMBL/GenBank/DDBJ databases">
        <title>The complete genome of Metarhizium rileyi, a key fungal pathogen of Lepidoptera.</title>
        <authorList>
            <person name="Binneck E."/>
            <person name="Lastra C.C.L."/>
            <person name="Sosa-Gomez D.R."/>
        </authorList>
    </citation>
    <scope>NUCLEOTIDE SEQUENCE [LARGE SCALE GENOMIC DNA]</scope>
    <source>
        <strain evidence="2">Cep018-CH2</strain>
    </source>
</reference>
<organism evidence="1 2">
    <name type="scientific">Metarhizium rileyi (strain RCEF 4871)</name>
    <name type="common">Nomuraea rileyi</name>
    <dbReference type="NCBI Taxonomy" id="1649241"/>
    <lineage>
        <taxon>Eukaryota</taxon>
        <taxon>Fungi</taxon>
        <taxon>Dikarya</taxon>
        <taxon>Ascomycota</taxon>
        <taxon>Pezizomycotina</taxon>
        <taxon>Sordariomycetes</taxon>
        <taxon>Hypocreomycetidae</taxon>
        <taxon>Hypocreales</taxon>
        <taxon>Clavicipitaceae</taxon>
        <taxon>Metarhizium</taxon>
    </lineage>
</organism>
<dbReference type="Proteomes" id="UP000317257">
    <property type="component" value="Unassembled WGS sequence"/>
</dbReference>
<dbReference type="EMBL" id="SBHS01000043">
    <property type="protein sequence ID" value="TWU71478.1"/>
    <property type="molecule type" value="Genomic_DNA"/>
</dbReference>
<sequence length="122" mass="13592">MISLQRLMPASSYILPELLLGNAEPLYRTSEKGLDDSISENRNATARFQDKVKNERHAIESVDVLEAAIKPCRKDYAQGQAQSRLRNSPTSLTCRAQTSFAHFELRDLHDGFGSSRGTVPSL</sequence>
<evidence type="ECO:0000313" key="2">
    <source>
        <dbReference type="Proteomes" id="UP000317257"/>
    </source>
</evidence>
<proteinExistence type="predicted"/>
<accession>A0A5C6G4Q4</accession>
<name>A0A5C6G4Q4_METRR</name>
<comment type="caution">
    <text evidence="1">The sequence shown here is derived from an EMBL/GenBank/DDBJ whole genome shotgun (WGS) entry which is preliminary data.</text>
</comment>
<gene>
    <name evidence="1" type="ORF">ED733_000283</name>
</gene>
<evidence type="ECO:0000313" key="1">
    <source>
        <dbReference type="EMBL" id="TWU71478.1"/>
    </source>
</evidence>
<protein>
    <submittedName>
        <fullName evidence="1">Uncharacterized protein</fullName>
    </submittedName>
</protein>
<dbReference type="AlphaFoldDB" id="A0A5C6G4Q4"/>